<evidence type="ECO:0000256" key="1">
    <source>
        <dbReference type="SAM" id="MobiDB-lite"/>
    </source>
</evidence>
<sequence>MVTAAEGDHPKAVAEQEEPEKRKIHGDGLVAADKPEPREDDGIGEDKEKVKESRRRQSCWWGITSYSRGKRWREEERKVWCILHLAQPKQLVQG</sequence>
<dbReference type="Proteomes" id="UP000233551">
    <property type="component" value="Unassembled WGS sequence"/>
</dbReference>
<feature type="compositionally biased region" description="Basic and acidic residues" evidence="1">
    <location>
        <begin position="33"/>
        <end position="51"/>
    </location>
</feature>
<keyword evidence="3" id="KW-1185">Reference proteome</keyword>
<gene>
    <name evidence="2" type="ORF">CRG98_021034</name>
</gene>
<dbReference type="AlphaFoldDB" id="A0A2I0JQP9"/>
<evidence type="ECO:0000313" key="3">
    <source>
        <dbReference type="Proteomes" id="UP000233551"/>
    </source>
</evidence>
<feature type="compositionally biased region" description="Basic and acidic residues" evidence="1">
    <location>
        <begin position="1"/>
        <end position="14"/>
    </location>
</feature>
<proteinExistence type="predicted"/>
<protein>
    <submittedName>
        <fullName evidence="2">Uncharacterized protein</fullName>
    </submittedName>
</protein>
<accession>A0A2I0JQP9</accession>
<feature type="region of interest" description="Disordered" evidence="1">
    <location>
        <begin position="1"/>
        <end position="53"/>
    </location>
</feature>
<dbReference type="EMBL" id="PGOL01001357">
    <property type="protein sequence ID" value="PKI58571.1"/>
    <property type="molecule type" value="Genomic_DNA"/>
</dbReference>
<reference evidence="2 3" key="1">
    <citation type="submission" date="2017-11" db="EMBL/GenBank/DDBJ databases">
        <title>De-novo sequencing of pomegranate (Punica granatum L.) genome.</title>
        <authorList>
            <person name="Akparov Z."/>
            <person name="Amiraslanov A."/>
            <person name="Hajiyeva S."/>
            <person name="Abbasov M."/>
            <person name="Kaur K."/>
            <person name="Hamwieh A."/>
            <person name="Solovyev V."/>
            <person name="Salamov A."/>
            <person name="Braich B."/>
            <person name="Kosarev P."/>
            <person name="Mahmoud A."/>
            <person name="Hajiyev E."/>
            <person name="Babayeva S."/>
            <person name="Izzatullayeva V."/>
            <person name="Mammadov A."/>
            <person name="Mammadov A."/>
            <person name="Sharifova S."/>
            <person name="Ojaghi J."/>
            <person name="Eynullazada K."/>
            <person name="Bayramov B."/>
            <person name="Abdulazimova A."/>
            <person name="Shahmuradov I."/>
        </authorList>
    </citation>
    <scope>NUCLEOTIDE SEQUENCE [LARGE SCALE GENOMIC DNA]</scope>
    <source>
        <strain evidence="3">cv. AG2017</strain>
        <tissue evidence="2">Leaf</tissue>
    </source>
</reference>
<name>A0A2I0JQP9_PUNGR</name>
<organism evidence="2 3">
    <name type="scientific">Punica granatum</name>
    <name type="common">Pomegranate</name>
    <dbReference type="NCBI Taxonomy" id="22663"/>
    <lineage>
        <taxon>Eukaryota</taxon>
        <taxon>Viridiplantae</taxon>
        <taxon>Streptophyta</taxon>
        <taxon>Embryophyta</taxon>
        <taxon>Tracheophyta</taxon>
        <taxon>Spermatophyta</taxon>
        <taxon>Magnoliopsida</taxon>
        <taxon>eudicotyledons</taxon>
        <taxon>Gunneridae</taxon>
        <taxon>Pentapetalae</taxon>
        <taxon>rosids</taxon>
        <taxon>malvids</taxon>
        <taxon>Myrtales</taxon>
        <taxon>Lythraceae</taxon>
        <taxon>Punica</taxon>
    </lineage>
</organism>
<evidence type="ECO:0000313" key="2">
    <source>
        <dbReference type="EMBL" id="PKI58571.1"/>
    </source>
</evidence>
<comment type="caution">
    <text evidence="2">The sequence shown here is derived from an EMBL/GenBank/DDBJ whole genome shotgun (WGS) entry which is preliminary data.</text>
</comment>